<dbReference type="Proteomes" id="UP000175616">
    <property type="component" value="Unassembled WGS sequence"/>
</dbReference>
<reference evidence="2 3" key="1">
    <citation type="submission" date="2016-06" db="EMBL/GenBank/DDBJ databases">
        <title>Gene turnover analysis identifies the evolutionary adaptation of the extremophile Acidithiobacillus caldus.</title>
        <authorList>
            <person name="Zhang X."/>
        </authorList>
    </citation>
    <scope>NUCLEOTIDE SEQUENCE [LARGE SCALE GENOMIC DNA]</scope>
    <source>
        <strain evidence="2 3">DX</strain>
    </source>
</reference>
<dbReference type="EMBL" id="LZYE01000183">
    <property type="protein sequence ID" value="OFC35984.1"/>
    <property type="molecule type" value="Genomic_DNA"/>
</dbReference>
<gene>
    <name evidence="2" type="ORF">BAE27_06740</name>
</gene>
<evidence type="ECO:0000313" key="2">
    <source>
        <dbReference type="EMBL" id="OFC35984.1"/>
    </source>
</evidence>
<proteinExistence type="predicted"/>
<dbReference type="AlphaFoldDB" id="A0A1E7YND4"/>
<name>A0A1E7YND4_9PROT</name>
<evidence type="ECO:0000313" key="3">
    <source>
        <dbReference type="Proteomes" id="UP000175616"/>
    </source>
</evidence>
<feature type="transmembrane region" description="Helical" evidence="1">
    <location>
        <begin position="12"/>
        <end position="36"/>
    </location>
</feature>
<accession>A0A1E7YND4</accession>
<feature type="transmembrane region" description="Helical" evidence="1">
    <location>
        <begin position="56"/>
        <end position="84"/>
    </location>
</feature>
<keyword evidence="1" id="KW-0472">Membrane</keyword>
<comment type="caution">
    <text evidence="2">The sequence shown here is derived from an EMBL/GenBank/DDBJ whole genome shotgun (WGS) entry which is preliminary data.</text>
</comment>
<sequence>MPKRDRAYDVPVAYKSTGFASPVSPLGLVTMAAYGTPAGRTTFVPGEAHDTVLFRLLLQVIYVLAIFPLAHTLVVVAATVFAAYPIRVADEHRFKGPFMAQVTHPVLIPQRHPT</sequence>
<protein>
    <submittedName>
        <fullName evidence="2">Uncharacterized protein</fullName>
    </submittedName>
</protein>
<evidence type="ECO:0000256" key="1">
    <source>
        <dbReference type="SAM" id="Phobius"/>
    </source>
</evidence>
<keyword evidence="1" id="KW-0812">Transmembrane</keyword>
<organism evidence="2 3">
    <name type="scientific">Acidithiobacillus caldus</name>
    <dbReference type="NCBI Taxonomy" id="33059"/>
    <lineage>
        <taxon>Bacteria</taxon>
        <taxon>Pseudomonadati</taxon>
        <taxon>Pseudomonadota</taxon>
        <taxon>Acidithiobacillia</taxon>
        <taxon>Acidithiobacillales</taxon>
        <taxon>Acidithiobacillaceae</taxon>
        <taxon>Acidithiobacillus</taxon>
    </lineage>
</organism>
<keyword evidence="1" id="KW-1133">Transmembrane helix</keyword>